<feature type="compositionally biased region" description="Basic and acidic residues" evidence="1">
    <location>
        <begin position="289"/>
        <end position="301"/>
    </location>
</feature>
<sequence length="510" mass="55520">MPPNVEEDWSDSDSEDLSDVETSVLLGVPDGPITATADISDAAVSRLGGHPVRYLRLYAFLTSDPPFTSSQCKICSFPMELLVQLWCPFENNAYDRTLYVWGCSRNGCQKKNGSVRAWRGLRYNDKYAVKLEQRLARQKEKEEMRAVEEAKRVAEKAKPKVNPFSMNAPIAAGEGLFGAGLGTQLFGTAEPSPTVNESSEDATKSMENDDIDAHGSDEEDDGDDGEDDASSSSSSSEIVTALACASLSDSPWLAAPAYLPPLYLSTSGEYLPPAPKTKVQEPEWDGDDAEGKGKKGKKDEGGDASWALEGYENSMDMDHVFERFVKRVGYEGTQCIRYELNGKPLPYSSDAVFSSLFPVPTPATSLPTTRQHMKVLPAPQKRTYAPSASGVITPCPACGAERVFECQLMPNLINVLGRSSSSAVDAQGSEKAEKDAKDDQSKVEGEVGGENGPQPKTGKEESRGMEWGTCFVYSCERNCCLPEQGAKTVGKEEWAKSGWSEELVLVQWED</sequence>
<accession>A0A4Y7Q7T0</accession>
<feature type="domain" description="Programmed cell death protein 2 C-terminal" evidence="2">
    <location>
        <begin position="318"/>
        <end position="508"/>
    </location>
</feature>
<evidence type="ECO:0000313" key="4">
    <source>
        <dbReference type="Proteomes" id="UP000294933"/>
    </source>
</evidence>
<feature type="region of interest" description="Disordered" evidence="1">
    <location>
        <begin position="424"/>
        <end position="462"/>
    </location>
</feature>
<feature type="region of interest" description="Disordered" evidence="1">
    <location>
        <begin position="273"/>
        <end position="303"/>
    </location>
</feature>
<keyword evidence="4" id="KW-1185">Reference proteome</keyword>
<proteinExistence type="predicted"/>
<feature type="compositionally biased region" description="Acidic residues" evidence="1">
    <location>
        <begin position="217"/>
        <end position="229"/>
    </location>
</feature>
<organism evidence="3 4">
    <name type="scientific">Rickenella mellea</name>
    <dbReference type="NCBI Taxonomy" id="50990"/>
    <lineage>
        <taxon>Eukaryota</taxon>
        <taxon>Fungi</taxon>
        <taxon>Dikarya</taxon>
        <taxon>Basidiomycota</taxon>
        <taxon>Agaricomycotina</taxon>
        <taxon>Agaricomycetes</taxon>
        <taxon>Hymenochaetales</taxon>
        <taxon>Rickenellaceae</taxon>
        <taxon>Rickenella</taxon>
    </lineage>
</organism>
<dbReference type="Proteomes" id="UP000294933">
    <property type="component" value="Unassembled WGS sequence"/>
</dbReference>
<dbReference type="STRING" id="50990.A0A4Y7Q7T0"/>
<name>A0A4Y7Q7T0_9AGAM</name>
<dbReference type="Pfam" id="PF04194">
    <property type="entry name" value="PDCD2_C"/>
    <property type="match status" value="1"/>
</dbReference>
<dbReference type="PANTHER" id="PTHR47524:SF1">
    <property type="entry name" value="20S RRNA ACCUMULATION PROTEIN 4"/>
    <property type="match status" value="1"/>
</dbReference>
<dbReference type="VEuPathDB" id="FungiDB:BD410DRAFT_897332"/>
<dbReference type="AlphaFoldDB" id="A0A4Y7Q7T0"/>
<feature type="region of interest" description="Disordered" evidence="1">
    <location>
        <begin position="187"/>
        <end position="236"/>
    </location>
</feature>
<feature type="compositionally biased region" description="Basic and acidic residues" evidence="1">
    <location>
        <begin position="201"/>
        <end position="216"/>
    </location>
</feature>
<reference evidence="3 4" key="1">
    <citation type="submission" date="2018-06" db="EMBL/GenBank/DDBJ databases">
        <title>A transcriptomic atlas of mushroom development highlights an independent origin of complex multicellularity.</title>
        <authorList>
            <consortium name="DOE Joint Genome Institute"/>
            <person name="Krizsan K."/>
            <person name="Almasi E."/>
            <person name="Merenyi Z."/>
            <person name="Sahu N."/>
            <person name="Viragh M."/>
            <person name="Koszo T."/>
            <person name="Mondo S."/>
            <person name="Kiss B."/>
            <person name="Balint B."/>
            <person name="Kues U."/>
            <person name="Barry K."/>
            <person name="Hegedus J.C."/>
            <person name="Henrissat B."/>
            <person name="Johnson J."/>
            <person name="Lipzen A."/>
            <person name="Ohm R."/>
            <person name="Nagy I."/>
            <person name="Pangilinan J."/>
            <person name="Yan J."/>
            <person name="Xiong Y."/>
            <person name="Grigoriev I.V."/>
            <person name="Hibbett D.S."/>
            <person name="Nagy L.G."/>
        </authorList>
    </citation>
    <scope>NUCLEOTIDE SEQUENCE [LARGE SCALE GENOMIC DNA]</scope>
    <source>
        <strain evidence="3 4">SZMC22713</strain>
    </source>
</reference>
<dbReference type="GO" id="GO:0005737">
    <property type="term" value="C:cytoplasm"/>
    <property type="evidence" value="ECO:0007669"/>
    <property type="project" value="InterPro"/>
</dbReference>
<evidence type="ECO:0000259" key="2">
    <source>
        <dbReference type="Pfam" id="PF04194"/>
    </source>
</evidence>
<dbReference type="InterPro" id="IPR007320">
    <property type="entry name" value="PDCD2_C"/>
</dbReference>
<gene>
    <name evidence="3" type="ORF">BD410DRAFT_897332</name>
</gene>
<dbReference type="EMBL" id="ML170169">
    <property type="protein sequence ID" value="TDL23717.1"/>
    <property type="molecule type" value="Genomic_DNA"/>
</dbReference>
<protein>
    <recommendedName>
        <fullName evidence="2">Programmed cell death protein 2 C-terminal domain-containing protein</fullName>
    </recommendedName>
</protein>
<dbReference type="PANTHER" id="PTHR47524">
    <property type="entry name" value="20S RRNA ACCUMULATION PROTEIN 4"/>
    <property type="match status" value="1"/>
</dbReference>
<dbReference type="OrthoDB" id="443682at2759"/>
<dbReference type="GO" id="GO:0030490">
    <property type="term" value="P:maturation of SSU-rRNA"/>
    <property type="evidence" value="ECO:0007669"/>
    <property type="project" value="TreeGrafter"/>
</dbReference>
<evidence type="ECO:0000256" key="1">
    <source>
        <dbReference type="SAM" id="MobiDB-lite"/>
    </source>
</evidence>
<evidence type="ECO:0000313" key="3">
    <source>
        <dbReference type="EMBL" id="TDL23717.1"/>
    </source>
</evidence>
<feature type="compositionally biased region" description="Basic and acidic residues" evidence="1">
    <location>
        <begin position="428"/>
        <end position="445"/>
    </location>
</feature>